<dbReference type="InterPro" id="IPR001789">
    <property type="entry name" value="Sig_transdc_resp-reg_receiver"/>
</dbReference>
<evidence type="ECO:0000256" key="2">
    <source>
        <dbReference type="PROSITE-ProRule" id="PRU00169"/>
    </source>
</evidence>
<dbReference type="Pfam" id="PF00072">
    <property type="entry name" value="Response_reg"/>
    <property type="match status" value="1"/>
</dbReference>
<dbReference type="PANTHER" id="PTHR44591">
    <property type="entry name" value="STRESS RESPONSE REGULATOR PROTEIN 1"/>
    <property type="match status" value="1"/>
</dbReference>
<dbReference type="SMART" id="SM00448">
    <property type="entry name" value="REC"/>
    <property type="match status" value="1"/>
</dbReference>
<dbReference type="InterPro" id="IPR050595">
    <property type="entry name" value="Bact_response_regulator"/>
</dbReference>
<keyword evidence="1 2" id="KW-0597">Phosphoprotein</keyword>
<organism evidence="4 5">
    <name type="scientific">Lutibacter holmesii</name>
    <dbReference type="NCBI Taxonomy" id="1137985"/>
    <lineage>
        <taxon>Bacteria</taxon>
        <taxon>Pseudomonadati</taxon>
        <taxon>Bacteroidota</taxon>
        <taxon>Flavobacteriia</taxon>
        <taxon>Flavobacteriales</taxon>
        <taxon>Flavobacteriaceae</taxon>
        <taxon>Lutibacter</taxon>
    </lineage>
</organism>
<evidence type="ECO:0000259" key="3">
    <source>
        <dbReference type="PROSITE" id="PS50110"/>
    </source>
</evidence>
<dbReference type="InterPro" id="IPR011006">
    <property type="entry name" value="CheY-like_superfamily"/>
</dbReference>
<dbReference type="EMBL" id="JBHTMV010000004">
    <property type="protein sequence ID" value="MFD1294394.1"/>
    <property type="molecule type" value="Genomic_DNA"/>
</dbReference>
<accession>A0ABW3WQ27</accession>
<keyword evidence="5" id="KW-1185">Reference proteome</keyword>
<comment type="caution">
    <text evidence="4">The sequence shown here is derived from an EMBL/GenBank/DDBJ whole genome shotgun (WGS) entry which is preliminary data.</text>
</comment>
<protein>
    <submittedName>
        <fullName evidence="4">Response regulator</fullName>
    </submittedName>
</protein>
<dbReference type="RefSeq" id="WP_386809581.1">
    <property type="nucleotide sequence ID" value="NZ_JBHTMV010000004.1"/>
</dbReference>
<evidence type="ECO:0000313" key="5">
    <source>
        <dbReference type="Proteomes" id="UP001597241"/>
    </source>
</evidence>
<dbReference type="CDD" id="cd00156">
    <property type="entry name" value="REC"/>
    <property type="match status" value="1"/>
</dbReference>
<feature type="modified residue" description="4-aspartylphosphate" evidence="2">
    <location>
        <position position="54"/>
    </location>
</feature>
<evidence type="ECO:0000313" key="4">
    <source>
        <dbReference type="EMBL" id="MFD1294394.1"/>
    </source>
</evidence>
<proteinExistence type="predicted"/>
<evidence type="ECO:0000256" key="1">
    <source>
        <dbReference type="ARBA" id="ARBA00022553"/>
    </source>
</evidence>
<sequence length="122" mass="13610">MSKLKIVLAEDNVTFALLLKFVLEKEGYQILSAVDGQKAIVLIEEHKPDIVLTDLNMPFVNGLQVISHVRENLKLNTPIIFFSADSIGEMALEAKKLGANDSMEKPFNPMDLATKIQELLEN</sequence>
<gene>
    <name evidence="4" type="ORF">ACFQ5N_11155</name>
</gene>
<dbReference type="PANTHER" id="PTHR44591:SF3">
    <property type="entry name" value="RESPONSE REGULATORY DOMAIN-CONTAINING PROTEIN"/>
    <property type="match status" value="1"/>
</dbReference>
<dbReference type="SUPFAM" id="SSF52172">
    <property type="entry name" value="CheY-like"/>
    <property type="match status" value="1"/>
</dbReference>
<dbReference type="PROSITE" id="PS50110">
    <property type="entry name" value="RESPONSE_REGULATORY"/>
    <property type="match status" value="1"/>
</dbReference>
<dbReference type="Gene3D" id="3.40.50.2300">
    <property type="match status" value="1"/>
</dbReference>
<feature type="domain" description="Response regulatory" evidence="3">
    <location>
        <begin position="5"/>
        <end position="120"/>
    </location>
</feature>
<name>A0ABW3WQ27_9FLAO</name>
<dbReference type="Proteomes" id="UP001597241">
    <property type="component" value="Unassembled WGS sequence"/>
</dbReference>
<reference evidence="5" key="1">
    <citation type="journal article" date="2019" name="Int. J. Syst. Evol. Microbiol.">
        <title>The Global Catalogue of Microorganisms (GCM) 10K type strain sequencing project: providing services to taxonomists for standard genome sequencing and annotation.</title>
        <authorList>
            <consortium name="The Broad Institute Genomics Platform"/>
            <consortium name="The Broad Institute Genome Sequencing Center for Infectious Disease"/>
            <person name="Wu L."/>
            <person name="Ma J."/>
        </authorList>
    </citation>
    <scope>NUCLEOTIDE SEQUENCE [LARGE SCALE GENOMIC DNA]</scope>
    <source>
        <strain evidence="5">CCUG 62221</strain>
    </source>
</reference>